<dbReference type="EMBL" id="WJXW01000014">
    <property type="protein sequence ID" value="KAF9730644.1"/>
    <property type="molecule type" value="Genomic_DNA"/>
</dbReference>
<reference evidence="2" key="1">
    <citation type="journal article" date="2020" name="Mol. Plant Microbe Interact.">
        <title>Genome Sequence of the Biocontrol Agent Coniothyrium minitans strain Conio (IMI 134523).</title>
        <authorList>
            <person name="Patel D."/>
            <person name="Shittu T.A."/>
            <person name="Baroncelli R."/>
            <person name="Muthumeenakshi S."/>
            <person name="Osborne T.H."/>
            <person name="Janganan T.K."/>
            <person name="Sreenivasaprasad S."/>
        </authorList>
    </citation>
    <scope>NUCLEOTIDE SEQUENCE</scope>
    <source>
        <strain evidence="2">Conio</strain>
    </source>
</reference>
<evidence type="ECO:0000313" key="2">
    <source>
        <dbReference type="EMBL" id="KAF9730644.1"/>
    </source>
</evidence>
<dbReference type="Proteomes" id="UP000756921">
    <property type="component" value="Unassembled WGS sequence"/>
</dbReference>
<name>A0A9P6KLM0_9PLEO</name>
<accession>A0A9P6KLM0</accession>
<organism evidence="2 3">
    <name type="scientific">Paraphaeosphaeria minitans</name>
    <dbReference type="NCBI Taxonomy" id="565426"/>
    <lineage>
        <taxon>Eukaryota</taxon>
        <taxon>Fungi</taxon>
        <taxon>Dikarya</taxon>
        <taxon>Ascomycota</taxon>
        <taxon>Pezizomycotina</taxon>
        <taxon>Dothideomycetes</taxon>
        <taxon>Pleosporomycetidae</taxon>
        <taxon>Pleosporales</taxon>
        <taxon>Massarineae</taxon>
        <taxon>Didymosphaeriaceae</taxon>
        <taxon>Paraphaeosphaeria</taxon>
    </lineage>
</organism>
<feature type="region of interest" description="Disordered" evidence="1">
    <location>
        <begin position="35"/>
        <end position="128"/>
    </location>
</feature>
<feature type="compositionally biased region" description="Low complexity" evidence="1">
    <location>
        <begin position="93"/>
        <end position="103"/>
    </location>
</feature>
<gene>
    <name evidence="2" type="ORF">PMIN01_11513</name>
</gene>
<dbReference type="OrthoDB" id="3796937at2759"/>
<evidence type="ECO:0000313" key="3">
    <source>
        <dbReference type="Proteomes" id="UP000756921"/>
    </source>
</evidence>
<proteinExistence type="predicted"/>
<protein>
    <submittedName>
        <fullName evidence="2">Uncharacterized protein</fullName>
    </submittedName>
</protein>
<keyword evidence="3" id="KW-1185">Reference proteome</keyword>
<comment type="caution">
    <text evidence="2">The sequence shown here is derived from an EMBL/GenBank/DDBJ whole genome shotgun (WGS) entry which is preliminary data.</text>
</comment>
<dbReference type="AlphaFoldDB" id="A0A9P6KLM0"/>
<evidence type="ECO:0000256" key="1">
    <source>
        <dbReference type="SAM" id="MobiDB-lite"/>
    </source>
</evidence>
<sequence length="388" mass="41635">MPPKTRPRPMSAFHARGNALLNKQLDSISAILANASKRRDTAAKEVVGRGTSGSSTRMAAVRSPPVRPLVDYLSSSPPRSLFDNPPASPPPCGGSNVVNDSSSGYGGLATTSGAQASPELENGATKHQGISLPSSIAVSCLGSRDVGYRNEDVASMIRELEDMSRPSRTPVEPSGEDTREDLEAMLARLVEMLVPPPKRPTESTVVKMQGAAAYAVGPTLQGTDNDWKREIAISQKDLCYDTALQLEKAGIKWELAQGWTTYLFSAGSRGNVAVREKQQLVKGAKAELGVIIKQVLDEEVAYCEKNILPRRLLLSNIAVGADVDEVALFLSEFKYDIRNIKMLARDPALRTQTALVDMYTKDAAKQASYTMGAIFGLIVKTGLATEGG</sequence>
<feature type="compositionally biased region" description="Basic and acidic residues" evidence="1">
    <location>
        <begin position="37"/>
        <end position="47"/>
    </location>
</feature>